<dbReference type="EMBL" id="MU006223">
    <property type="protein sequence ID" value="KAF2828159.1"/>
    <property type="molecule type" value="Genomic_DNA"/>
</dbReference>
<evidence type="ECO:0000313" key="2">
    <source>
        <dbReference type="EMBL" id="KAF2828159.1"/>
    </source>
</evidence>
<dbReference type="AlphaFoldDB" id="A0A6A7A5Z6"/>
<dbReference type="OrthoDB" id="3757637at2759"/>
<evidence type="ECO:0008006" key="4">
    <source>
        <dbReference type="Google" id="ProtNLM"/>
    </source>
</evidence>
<protein>
    <recommendedName>
        <fullName evidence="4">Secreted protein</fullName>
    </recommendedName>
</protein>
<gene>
    <name evidence="2" type="ORF">CC86DRAFT_369284</name>
</gene>
<evidence type="ECO:0000313" key="3">
    <source>
        <dbReference type="Proteomes" id="UP000799424"/>
    </source>
</evidence>
<dbReference type="Proteomes" id="UP000799424">
    <property type="component" value="Unassembled WGS sequence"/>
</dbReference>
<reference evidence="2" key="1">
    <citation type="journal article" date="2020" name="Stud. Mycol.">
        <title>101 Dothideomycetes genomes: a test case for predicting lifestyles and emergence of pathogens.</title>
        <authorList>
            <person name="Haridas S."/>
            <person name="Albert R."/>
            <person name="Binder M."/>
            <person name="Bloem J."/>
            <person name="Labutti K."/>
            <person name="Salamov A."/>
            <person name="Andreopoulos B."/>
            <person name="Baker S."/>
            <person name="Barry K."/>
            <person name="Bills G."/>
            <person name="Bluhm B."/>
            <person name="Cannon C."/>
            <person name="Castanera R."/>
            <person name="Culley D."/>
            <person name="Daum C."/>
            <person name="Ezra D."/>
            <person name="Gonzalez J."/>
            <person name="Henrissat B."/>
            <person name="Kuo A."/>
            <person name="Liang C."/>
            <person name="Lipzen A."/>
            <person name="Lutzoni F."/>
            <person name="Magnuson J."/>
            <person name="Mondo S."/>
            <person name="Nolan M."/>
            <person name="Ohm R."/>
            <person name="Pangilinan J."/>
            <person name="Park H.-J."/>
            <person name="Ramirez L."/>
            <person name="Alfaro M."/>
            <person name="Sun H."/>
            <person name="Tritt A."/>
            <person name="Yoshinaga Y."/>
            <person name="Zwiers L.-H."/>
            <person name="Turgeon B."/>
            <person name="Goodwin S."/>
            <person name="Spatafora J."/>
            <person name="Crous P."/>
            <person name="Grigoriev I."/>
        </authorList>
    </citation>
    <scope>NUCLEOTIDE SEQUENCE</scope>
    <source>
        <strain evidence="2">CBS 113818</strain>
    </source>
</reference>
<name>A0A6A7A5Z6_9PLEO</name>
<proteinExistence type="predicted"/>
<evidence type="ECO:0000256" key="1">
    <source>
        <dbReference type="SAM" id="SignalP"/>
    </source>
</evidence>
<organism evidence="2 3">
    <name type="scientific">Ophiobolus disseminans</name>
    <dbReference type="NCBI Taxonomy" id="1469910"/>
    <lineage>
        <taxon>Eukaryota</taxon>
        <taxon>Fungi</taxon>
        <taxon>Dikarya</taxon>
        <taxon>Ascomycota</taxon>
        <taxon>Pezizomycotina</taxon>
        <taxon>Dothideomycetes</taxon>
        <taxon>Pleosporomycetidae</taxon>
        <taxon>Pleosporales</taxon>
        <taxon>Pleosporineae</taxon>
        <taxon>Phaeosphaeriaceae</taxon>
        <taxon>Ophiobolus</taxon>
    </lineage>
</organism>
<feature type="chain" id="PRO_5025460874" description="Secreted protein" evidence="1">
    <location>
        <begin position="20"/>
        <end position="97"/>
    </location>
</feature>
<accession>A0A6A7A5Z6</accession>
<keyword evidence="3" id="KW-1185">Reference proteome</keyword>
<keyword evidence="1" id="KW-0732">Signal</keyword>
<sequence>MRALASVMVLATIFSNSHAVEIWIENQHWGDNTSVHIGNIDCGQDVYHYRDCSCDGTAYVHLGDIVPQNCTPPGGRSWERITAAGFCYNINGDILLD</sequence>
<feature type="signal peptide" evidence="1">
    <location>
        <begin position="1"/>
        <end position="19"/>
    </location>
</feature>